<dbReference type="GO" id="GO:0020037">
    <property type="term" value="F:heme binding"/>
    <property type="evidence" value="ECO:0007669"/>
    <property type="project" value="TreeGrafter"/>
</dbReference>
<dbReference type="GO" id="GO:0005886">
    <property type="term" value="C:plasma membrane"/>
    <property type="evidence" value="ECO:0007669"/>
    <property type="project" value="UniProtKB-SubCell"/>
</dbReference>
<keyword evidence="6 13" id="KW-0812">Transmembrane</keyword>
<feature type="domain" description="Cytochrome b561 bacterial/Ni-hydrogenase" evidence="14">
    <location>
        <begin position="11"/>
        <end position="181"/>
    </location>
</feature>
<dbReference type="GO" id="GO:0009055">
    <property type="term" value="F:electron transfer activity"/>
    <property type="evidence" value="ECO:0007669"/>
    <property type="project" value="InterPro"/>
</dbReference>
<dbReference type="GO" id="GO:0046872">
    <property type="term" value="F:metal ion binding"/>
    <property type="evidence" value="ECO:0007669"/>
    <property type="project" value="UniProtKB-KW"/>
</dbReference>
<dbReference type="STRING" id="339866.GCA_001418255_00281"/>
<proteinExistence type="inferred from homology"/>
<dbReference type="Pfam" id="PF01292">
    <property type="entry name" value="Ni_hydr_CYTB"/>
    <property type="match status" value="1"/>
</dbReference>
<dbReference type="RefSeq" id="WP_055449230.1">
    <property type="nucleotide sequence ID" value="NZ_CYHF01000001.1"/>
</dbReference>
<keyword evidence="7" id="KW-0479">Metal-binding</keyword>
<dbReference type="GO" id="GO:0022904">
    <property type="term" value="P:respiratory electron transport chain"/>
    <property type="evidence" value="ECO:0007669"/>
    <property type="project" value="InterPro"/>
</dbReference>
<dbReference type="InterPro" id="IPR052168">
    <property type="entry name" value="Cytochrome_b561_oxidase"/>
</dbReference>
<evidence type="ECO:0000313" key="15">
    <source>
        <dbReference type="EMBL" id="CUA93584.1"/>
    </source>
</evidence>
<accession>A0A0K6HRU4</accession>
<dbReference type="PANTHER" id="PTHR30529">
    <property type="entry name" value="CYTOCHROME B561"/>
    <property type="match status" value="1"/>
</dbReference>
<keyword evidence="16" id="KW-1185">Reference proteome</keyword>
<evidence type="ECO:0000313" key="16">
    <source>
        <dbReference type="Proteomes" id="UP000183649"/>
    </source>
</evidence>
<evidence type="ECO:0000256" key="13">
    <source>
        <dbReference type="SAM" id="Phobius"/>
    </source>
</evidence>
<evidence type="ECO:0000256" key="1">
    <source>
        <dbReference type="ARBA" id="ARBA00001970"/>
    </source>
</evidence>
<dbReference type="InterPro" id="IPR016174">
    <property type="entry name" value="Di-haem_cyt_TM"/>
</dbReference>
<evidence type="ECO:0000256" key="2">
    <source>
        <dbReference type="ARBA" id="ARBA00004651"/>
    </source>
</evidence>
<evidence type="ECO:0000256" key="7">
    <source>
        <dbReference type="ARBA" id="ARBA00022723"/>
    </source>
</evidence>
<keyword evidence="3" id="KW-0813">Transport</keyword>
<comment type="cofactor">
    <cofactor evidence="1">
        <name>heme b</name>
        <dbReference type="ChEBI" id="CHEBI:60344"/>
    </cofactor>
</comment>
<keyword evidence="4" id="KW-1003">Cell membrane</keyword>
<evidence type="ECO:0000256" key="5">
    <source>
        <dbReference type="ARBA" id="ARBA00022617"/>
    </source>
</evidence>
<organism evidence="15 16">
    <name type="scientific">Thiomonas bhubaneswarensis</name>
    <dbReference type="NCBI Taxonomy" id="339866"/>
    <lineage>
        <taxon>Bacteria</taxon>
        <taxon>Pseudomonadati</taxon>
        <taxon>Pseudomonadota</taxon>
        <taxon>Betaproteobacteria</taxon>
        <taxon>Burkholderiales</taxon>
        <taxon>Thiomonas</taxon>
    </lineage>
</organism>
<dbReference type="EMBL" id="CYHF01000001">
    <property type="protein sequence ID" value="CUA93584.1"/>
    <property type="molecule type" value="Genomic_DNA"/>
</dbReference>
<keyword evidence="10" id="KW-0408">Iron</keyword>
<keyword evidence="5" id="KW-0349">Heme</keyword>
<comment type="subcellular location">
    <subcellularLocation>
        <location evidence="2">Cell membrane</location>
        <topology evidence="2">Multi-pass membrane protein</topology>
    </subcellularLocation>
</comment>
<feature type="transmembrane region" description="Helical" evidence="13">
    <location>
        <begin position="143"/>
        <end position="165"/>
    </location>
</feature>
<feature type="transmembrane region" description="Helical" evidence="13">
    <location>
        <begin position="97"/>
        <end position="123"/>
    </location>
</feature>
<keyword evidence="8" id="KW-0249">Electron transport</keyword>
<feature type="transmembrane region" description="Helical" evidence="13">
    <location>
        <begin position="52"/>
        <end position="70"/>
    </location>
</feature>
<evidence type="ECO:0000256" key="11">
    <source>
        <dbReference type="ARBA" id="ARBA00023136"/>
    </source>
</evidence>
<keyword evidence="9 13" id="KW-1133">Transmembrane helix</keyword>
<dbReference type="InterPro" id="IPR011577">
    <property type="entry name" value="Cyt_b561_bac/Ni-Hgenase"/>
</dbReference>
<evidence type="ECO:0000256" key="9">
    <source>
        <dbReference type="ARBA" id="ARBA00022989"/>
    </source>
</evidence>
<dbReference type="OrthoDB" id="8536275at2"/>
<evidence type="ECO:0000256" key="12">
    <source>
        <dbReference type="ARBA" id="ARBA00037975"/>
    </source>
</evidence>
<evidence type="ECO:0000256" key="4">
    <source>
        <dbReference type="ARBA" id="ARBA00022475"/>
    </source>
</evidence>
<dbReference type="PANTHER" id="PTHR30529:SF1">
    <property type="entry name" value="CYTOCHROME B561 HOMOLOG 2"/>
    <property type="match status" value="1"/>
</dbReference>
<feature type="transmembrane region" description="Helical" evidence="13">
    <location>
        <begin position="21"/>
        <end position="40"/>
    </location>
</feature>
<name>A0A0K6HRU4_9BURK</name>
<comment type="similarity">
    <text evidence="12">Belongs to the cytochrome b561 family.</text>
</comment>
<gene>
    <name evidence="15" type="ORF">Ga0061069_101283</name>
</gene>
<evidence type="ECO:0000256" key="8">
    <source>
        <dbReference type="ARBA" id="ARBA00022982"/>
    </source>
</evidence>
<reference evidence="16" key="1">
    <citation type="submission" date="2015-08" db="EMBL/GenBank/DDBJ databases">
        <authorList>
            <person name="Varghese N."/>
        </authorList>
    </citation>
    <scope>NUCLEOTIDE SEQUENCE [LARGE SCALE GENOMIC DNA]</scope>
    <source>
        <strain evidence="16">DSM 18181</strain>
    </source>
</reference>
<evidence type="ECO:0000259" key="14">
    <source>
        <dbReference type="Pfam" id="PF01292"/>
    </source>
</evidence>
<evidence type="ECO:0000256" key="6">
    <source>
        <dbReference type="ARBA" id="ARBA00022692"/>
    </source>
</evidence>
<sequence>MKPSSPPKVARYTLPAQALHWLIALLIFGLFPLGLYMHGLPLSVLKIELYSWHKWFGITVLLLVVLRIGWRLTHRPPPLPELVPRWQQAAAALMHELLYVLMLFIPLSGWALSSAAGVPVVWWGVLPLPSLLPANKDAAHLLLLVHATLNYTLAALVALHVAAALKHQFIDRDGVLSRMLPKLRS</sequence>
<dbReference type="SUPFAM" id="SSF81342">
    <property type="entry name" value="Transmembrane di-heme cytochromes"/>
    <property type="match status" value="1"/>
</dbReference>
<evidence type="ECO:0000256" key="3">
    <source>
        <dbReference type="ARBA" id="ARBA00022448"/>
    </source>
</evidence>
<dbReference type="Gene3D" id="1.20.950.20">
    <property type="entry name" value="Transmembrane di-heme cytochromes, Chain C"/>
    <property type="match status" value="1"/>
</dbReference>
<protein>
    <submittedName>
        <fullName evidence="15">Cytochrome b561</fullName>
    </submittedName>
</protein>
<dbReference type="Proteomes" id="UP000183649">
    <property type="component" value="Unassembled WGS sequence"/>
</dbReference>
<evidence type="ECO:0000256" key="10">
    <source>
        <dbReference type="ARBA" id="ARBA00023004"/>
    </source>
</evidence>
<keyword evidence="11 13" id="KW-0472">Membrane</keyword>
<dbReference type="AlphaFoldDB" id="A0A0K6HRU4"/>